<feature type="transmembrane region" description="Helical" evidence="8">
    <location>
        <begin position="255"/>
        <end position="277"/>
    </location>
</feature>
<evidence type="ECO:0000313" key="11">
    <source>
        <dbReference type="Proteomes" id="UP000809081"/>
    </source>
</evidence>
<keyword evidence="3 8" id="KW-0812">Transmembrane</keyword>
<keyword evidence="1 8" id="KW-0813">Transport</keyword>
<evidence type="ECO:0000256" key="8">
    <source>
        <dbReference type="HAMAP-Rule" id="MF_01466"/>
    </source>
</evidence>
<feature type="transmembrane region" description="Helical" evidence="8">
    <location>
        <begin position="136"/>
        <end position="156"/>
    </location>
</feature>
<comment type="caution">
    <text evidence="8">Lacks conserved residue(s) required for the propagation of feature annotation.</text>
</comment>
<accession>A0ABS2PL57</accession>
<comment type="subcellular location">
    <subcellularLocation>
        <location evidence="8">Cell membrane</location>
        <topology evidence="8">Multi-pass membrane protein</topology>
    </subcellularLocation>
</comment>
<comment type="caution">
    <text evidence="10">The sequence shown here is derived from an EMBL/GenBank/DDBJ whole genome shotgun (WGS) entry which is preliminary data.</text>
</comment>
<evidence type="ECO:0000256" key="7">
    <source>
        <dbReference type="ARBA" id="ARBA00023136"/>
    </source>
</evidence>
<feature type="transmembrane region" description="Helical" evidence="8">
    <location>
        <begin position="349"/>
        <end position="372"/>
    </location>
</feature>
<dbReference type="SUPFAM" id="SSF103491">
    <property type="entry name" value="Preprotein translocase SecY subunit"/>
    <property type="match status" value="1"/>
</dbReference>
<sequence>MFTKLKSSKLVQRTLWTVLILFVYMVGRSVPVSTVALNSGMLTVMKTQTLLANMAAVTGGELTKITLFSLGIGPWMTGMIIWRFFTVFGLFKELTTKQLNVYRMGFTLIIAIIQAFGLTSGTTFTPVSLLGLSFPILPRIVTMILMITGAYVLIWLGNMNSAKGFGGMMIIVITNMILSFFTNLNQFFQDNTASGPMLVVQLFIFLSCLCLLTMIAVLTYRAEYRIPVRRISVSNHLTKDTYLPIRIMPASGMPFMYGMTLMLLPPIIFSGLLNLFPEQPVLNYLALNTSLSSLPGVIIYAIILYLLAIGFTYYNYDAYDIAKNMRNNGDYIEHVKPGKPTQQYIQKKLNILMQIGAVLVIFMGAGPLFFLVGQSGKTSLALLISNIFIVISLMMTVIEQVTTLSNWKKYKDLL</sequence>
<keyword evidence="6 8" id="KW-0811">Translocation</keyword>
<evidence type="ECO:0000256" key="3">
    <source>
        <dbReference type="ARBA" id="ARBA00022692"/>
    </source>
</evidence>
<dbReference type="HAMAP" id="MF_01466">
    <property type="entry name" value="SecY2"/>
    <property type="match status" value="1"/>
</dbReference>
<keyword evidence="4 8" id="KW-0653">Protein transport</keyword>
<dbReference type="RefSeq" id="WP_205017061.1">
    <property type="nucleotide sequence ID" value="NZ_JAFBEI010000017.1"/>
</dbReference>
<feature type="transmembrane region" description="Helical" evidence="8">
    <location>
        <begin position="103"/>
        <end position="124"/>
    </location>
</feature>
<comment type="function">
    <text evidence="8">Part of the accessory SecA2/SecY2 system specifically required for export of possible cell wall proteins. The central subunit of a protein translocation channel.</text>
</comment>
<proteinExistence type="inferred from homology"/>
<name>A0ABS2PL57_9STRE</name>
<dbReference type="EMBL" id="JAFBEI010000017">
    <property type="protein sequence ID" value="MBM7636169.1"/>
    <property type="molecule type" value="Genomic_DNA"/>
</dbReference>
<gene>
    <name evidence="8" type="primary">secY2</name>
    <name evidence="10" type="ORF">JOC31_000988</name>
</gene>
<evidence type="ECO:0000256" key="4">
    <source>
        <dbReference type="ARBA" id="ARBA00022927"/>
    </source>
</evidence>
<feature type="transmembrane region" description="Helical" evidence="8">
    <location>
        <begin position="168"/>
        <end position="188"/>
    </location>
</feature>
<dbReference type="PIRSF" id="PIRSF004557">
    <property type="entry name" value="SecY"/>
    <property type="match status" value="1"/>
</dbReference>
<protein>
    <recommendedName>
        <fullName evidence="8 9">Accessory Sec system protein translocase subunit SecY2</fullName>
    </recommendedName>
</protein>
<keyword evidence="11" id="KW-1185">Reference proteome</keyword>
<dbReference type="NCBIfam" id="TIGR02920">
    <property type="entry name" value="acc_sec_Y2"/>
    <property type="match status" value="1"/>
</dbReference>
<dbReference type="PRINTS" id="PR00303">
    <property type="entry name" value="SECYTRNLCASE"/>
</dbReference>
<feature type="transmembrane region" description="Helical" evidence="8">
    <location>
        <begin position="72"/>
        <end position="91"/>
    </location>
</feature>
<feature type="transmembrane region" description="Helical" evidence="8">
    <location>
        <begin position="297"/>
        <end position="316"/>
    </location>
</feature>
<evidence type="ECO:0000256" key="5">
    <source>
        <dbReference type="ARBA" id="ARBA00022989"/>
    </source>
</evidence>
<keyword evidence="7 8" id="KW-0472">Membrane</keyword>
<feature type="transmembrane region" description="Helical" evidence="8">
    <location>
        <begin position="200"/>
        <end position="220"/>
    </location>
</feature>
<evidence type="ECO:0000256" key="6">
    <source>
        <dbReference type="ARBA" id="ARBA00023010"/>
    </source>
</evidence>
<evidence type="ECO:0000313" key="10">
    <source>
        <dbReference type="EMBL" id="MBM7636169.1"/>
    </source>
</evidence>
<keyword evidence="2 8" id="KW-1003">Cell membrane</keyword>
<dbReference type="Gene3D" id="1.10.3370.10">
    <property type="entry name" value="SecY subunit domain"/>
    <property type="match status" value="1"/>
</dbReference>
<dbReference type="InterPro" id="IPR002208">
    <property type="entry name" value="SecY/SEC61-alpha"/>
</dbReference>
<comment type="similarity">
    <text evidence="8">Belongs to the SecY/SEC61-alpha family. SecY2 subfamily.</text>
</comment>
<evidence type="ECO:0000256" key="1">
    <source>
        <dbReference type="ARBA" id="ARBA00022448"/>
    </source>
</evidence>
<dbReference type="InterPro" id="IPR023201">
    <property type="entry name" value="SecY_dom_sf"/>
</dbReference>
<comment type="subunit">
    <text evidence="8">Component of the accessory SecA2/SecY2 protein translocase complex required to export cell wall proteins. May form heterotrimers with SecE and SecG subunits.</text>
</comment>
<keyword evidence="5 8" id="KW-1133">Transmembrane helix</keyword>
<dbReference type="InterPro" id="IPR014269">
    <property type="entry name" value="SecY2"/>
</dbReference>
<feature type="transmembrane region" description="Helical" evidence="8">
    <location>
        <begin position="378"/>
        <end position="398"/>
    </location>
</feature>
<dbReference type="Proteomes" id="UP000809081">
    <property type="component" value="Unassembled WGS sequence"/>
</dbReference>
<evidence type="ECO:0000256" key="2">
    <source>
        <dbReference type="ARBA" id="ARBA00022475"/>
    </source>
</evidence>
<dbReference type="Pfam" id="PF00344">
    <property type="entry name" value="SecY"/>
    <property type="match status" value="1"/>
</dbReference>
<organism evidence="10 11">
    <name type="scientific">Streptococcus saliviloxodontae</name>
    <dbReference type="NCBI Taxonomy" id="1349416"/>
    <lineage>
        <taxon>Bacteria</taxon>
        <taxon>Bacillati</taxon>
        <taxon>Bacillota</taxon>
        <taxon>Bacilli</taxon>
        <taxon>Lactobacillales</taxon>
        <taxon>Streptococcaceae</taxon>
        <taxon>Streptococcus</taxon>
    </lineage>
</organism>
<reference evidence="10 11" key="1">
    <citation type="submission" date="2021-01" db="EMBL/GenBank/DDBJ databases">
        <title>Genomic Encyclopedia of Type Strains, Phase IV (KMG-IV): sequencing the most valuable type-strain genomes for metagenomic binning, comparative biology and taxonomic classification.</title>
        <authorList>
            <person name="Goeker M."/>
        </authorList>
    </citation>
    <scope>NUCLEOTIDE SEQUENCE [LARGE SCALE GENOMIC DNA]</scope>
    <source>
        <strain evidence="10 11">DSM 27513</strain>
    </source>
</reference>
<evidence type="ECO:0000256" key="9">
    <source>
        <dbReference type="NCBIfam" id="TIGR02920"/>
    </source>
</evidence>